<dbReference type="RefSeq" id="WP_029159338.1">
    <property type="nucleotide sequence ID" value="NZ_CP009933.1"/>
</dbReference>
<feature type="transmembrane region" description="Helical" evidence="8">
    <location>
        <begin position="320"/>
        <end position="342"/>
    </location>
</feature>
<feature type="transmembrane region" description="Helical" evidence="8">
    <location>
        <begin position="414"/>
        <end position="438"/>
    </location>
</feature>
<feature type="transmembrane region" description="Helical" evidence="8">
    <location>
        <begin position="458"/>
        <end position="477"/>
    </location>
</feature>
<feature type="transmembrane region" description="Helical" evidence="8">
    <location>
        <begin position="147"/>
        <end position="170"/>
    </location>
</feature>
<dbReference type="Proteomes" id="UP000033115">
    <property type="component" value="Chromosome"/>
</dbReference>
<evidence type="ECO:0000256" key="6">
    <source>
        <dbReference type="ARBA" id="ARBA00023136"/>
    </source>
</evidence>
<evidence type="ECO:0000259" key="9">
    <source>
        <dbReference type="Pfam" id="PF00361"/>
    </source>
</evidence>
<feature type="transmembrane region" description="Helical" evidence="8">
    <location>
        <begin position="49"/>
        <end position="67"/>
    </location>
</feature>
<feature type="transmembrane region" description="Helical" evidence="8">
    <location>
        <begin position="572"/>
        <end position="593"/>
    </location>
</feature>
<comment type="subcellular location">
    <subcellularLocation>
        <location evidence="1">Cell membrane</location>
        <topology evidence="1">Multi-pass membrane protein</topology>
    </subcellularLocation>
    <subcellularLocation>
        <location evidence="7">Membrane</location>
        <topology evidence="7">Multi-pass membrane protein</topology>
    </subcellularLocation>
</comment>
<dbReference type="KEGG" id="csq:CSCA_1581"/>
<evidence type="ECO:0000256" key="2">
    <source>
        <dbReference type="ARBA" id="ARBA00022475"/>
    </source>
</evidence>
<feature type="transmembrane region" description="Helical" evidence="8">
    <location>
        <begin position="182"/>
        <end position="200"/>
    </location>
</feature>
<dbReference type="GO" id="GO:0005886">
    <property type="term" value="C:plasma membrane"/>
    <property type="evidence" value="ECO:0007669"/>
    <property type="project" value="UniProtKB-SubCell"/>
</dbReference>
<gene>
    <name evidence="10" type="ORF">CSCA_1581</name>
</gene>
<dbReference type="HOGENOM" id="CLU_007100_8_1_9"/>
<evidence type="ECO:0000256" key="7">
    <source>
        <dbReference type="RuleBase" id="RU000320"/>
    </source>
</evidence>
<dbReference type="STRING" id="1548.CSCA_1581"/>
<protein>
    <submittedName>
        <fullName evidence="10">NADH dehydrogenase (Quinone)</fullName>
    </submittedName>
</protein>
<evidence type="ECO:0000256" key="3">
    <source>
        <dbReference type="ARBA" id="ARBA00022692"/>
    </source>
</evidence>
<feature type="transmembrane region" description="Helical" evidence="8">
    <location>
        <begin position="15"/>
        <end position="37"/>
    </location>
</feature>
<dbReference type="InterPro" id="IPR052175">
    <property type="entry name" value="ComplexI-like_HydComp"/>
</dbReference>
<dbReference type="GO" id="GO:0016491">
    <property type="term" value="F:oxidoreductase activity"/>
    <property type="evidence" value="ECO:0007669"/>
    <property type="project" value="UniProtKB-KW"/>
</dbReference>
<accession>A0A0E3GQK0</accession>
<dbReference type="PRINTS" id="PR01434">
    <property type="entry name" value="NADHDHGNASE5"/>
</dbReference>
<keyword evidence="2" id="KW-1003">Cell membrane</keyword>
<organism evidence="10 11">
    <name type="scientific">Clostridium scatologenes</name>
    <dbReference type="NCBI Taxonomy" id="1548"/>
    <lineage>
        <taxon>Bacteria</taxon>
        <taxon>Bacillati</taxon>
        <taxon>Bacillota</taxon>
        <taxon>Clostridia</taxon>
        <taxon>Eubacteriales</taxon>
        <taxon>Clostridiaceae</taxon>
        <taxon>Clostridium</taxon>
    </lineage>
</organism>
<evidence type="ECO:0000313" key="10">
    <source>
        <dbReference type="EMBL" id="AKA68706.1"/>
    </source>
</evidence>
<keyword evidence="3 7" id="KW-0812">Transmembrane</keyword>
<evidence type="ECO:0000256" key="5">
    <source>
        <dbReference type="ARBA" id="ARBA00023002"/>
    </source>
</evidence>
<dbReference type="AlphaFoldDB" id="A0A0E3GQK0"/>
<keyword evidence="5" id="KW-0560">Oxidoreductase</keyword>
<feature type="transmembrane region" description="Helical" evidence="8">
    <location>
        <begin position="212"/>
        <end position="233"/>
    </location>
</feature>
<feature type="transmembrane region" description="Helical" evidence="8">
    <location>
        <begin position="102"/>
        <end position="123"/>
    </location>
</feature>
<name>A0A0E3GQK0_CLOSL</name>
<reference evidence="10 11" key="1">
    <citation type="journal article" date="2015" name="J. Biotechnol.">
        <title>Complete genome sequence of a malodorant-producing acetogen, Clostridium scatologenes ATCC 25775(T).</title>
        <authorList>
            <person name="Zhu Z."/>
            <person name="Guo T."/>
            <person name="Zheng H."/>
            <person name="Song T."/>
            <person name="Ouyang P."/>
            <person name="Xie J."/>
        </authorList>
    </citation>
    <scope>NUCLEOTIDE SEQUENCE [LARGE SCALE GENOMIC DNA]</scope>
    <source>
        <strain evidence="10 11">ATCC 25775</strain>
    </source>
</reference>
<feature type="transmembrane region" description="Helical" evidence="8">
    <location>
        <begin position="362"/>
        <end position="384"/>
    </location>
</feature>
<evidence type="ECO:0000313" key="11">
    <source>
        <dbReference type="Proteomes" id="UP000033115"/>
    </source>
</evidence>
<evidence type="ECO:0000256" key="4">
    <source>
        <dbReference type="ARBA" id="ARBA00022989"/>
    </source>
</evidence>
<evidence type="ECO:0000256" key="1">
    <source>
        <dbReference type="ARBA" id="ARBA00004651"/>
    </source>
</evidence>
<dbReference type="PANTHER" id="PTHR42682">
    <property type="entry name" value="HYDROGENASE-4 COMPONENT F"/>
    <property type="match status" value="1"/>
</dbReference>
<keyword evidence="11" id="KW-1185">Reference proteome</keyword>
<evidence type="ECO:0000256" key="8">
    <source>
        <dbReference type="SAM" id="Phobius"/>
    </source>
</evidence>
<keyword evidence="4 8" id="KW-1133">Transmembrane helix</keyword>
<keyword evidence="6 8" id="KW-0472">Membrane</keyword>
<proteinExistence type="predicted"/>
<feature type="transmembrane region" description="Helical" evidence="8">
    <location>
        <begin position="73"/>
        <end position="90"/>
    </location>
</feature>
<dbReference type="EMBL" id="CP009933">
    <property type="protein sequence ID" value="AKA68706.1"/>
    <property type="molecule type" value="Genomic_DNA"/>
</dbReference>
<feature type="transmembrane region" description="Helical" evidence="8">
    <location>
        <begin position="240"/>
        <end position="263"/>
    </location>
</feature>
<dbReference type="PANTHER" id="PTHR42682:SF3">
    <property type="entry name" value="FORMATE HYDROGENLYASE SUBUNIT 3-RELATED"/>
    <property type="match status" value="1"/>
</dbReference>
<sequence length="594" mass="65493">MLPTFFCNGVMNDPISIFFAIIIFVVFAPIFIYSIGYTAEYKGKYSVKYNFILMFLFAASMLCVVLARDSITFIVFWEVMSAVSFFLVVYEYKNKQNIRSGIMYFIMTHISGLFLMIMFAFLYKYTGSISFDKFYQVSSDFTVSQKYIIFTFAILGFGAKAGIVPLHGWLPKAHPSATSNASALMSGVMLKVAIYGLIRVTFTFIKVLPLKAALLLVLLGAVTAIFSVLNALVQKDIKKLLAYSSAENIGIIISTLGLSLIFYNLNLNSFANLTLIAALFHIFNHAIFKSLLFASAGSVLYSTGTKNMNELGGLYKKMKFAAICAFIGTTAISAIPPLNGFASEILIFKCFIIGTTSIKGTWTALIIIASGLIIALTSGVTLYASVKSFGITYLGVPRSEKAINAHKIPLSMNIGLGILALLCIISGVFSPFIINLISKVSNSILNTNLPLMNSEINNEIMIVSSIFVIITAILALISRMLNNKETTVIKETWGCGFNNVKSNMQYSANGLSQPSTRIFGKIVGYEKEVKNGYSILLKDKVLDNIEKYIYGSVVKVVYYISLRVTKIHFGKIQVYVSYIFGSLLITVLLVNMFI</sequence>
<feature type="domain" description="NADH:quinone oxidoreductase/Mrp antiporter transmembrane" evidence="9">
    <location>
        <begin position="67"/>
        <end position="352"/>
    </location>
</feature>
<dbReference type="InterPro" id="IPR001750">
    <property type="entry name" value="ND/Mrp_TM"/>
</dbReference>
<feature type="transmembrane region" description="Helical" evidence="8">
    <location>
        <begin position="275"/>
        <end position="300"/>
    </location>
</feature>
<dbReference type="Pfam" id="PF00361">
    <property type="entry name" value="Proton_antipo_M"/>
    <property type="match status" value="1"/>
</dbReference>